<organism evidence="2 3">
    <name type="scientific">Lactococcus lactis subsp. lactis</name>
    <name type="common">Streptococcus lactis</name>
    <dbReference type="NCBI Taxonomy" id="1360"/>
    <lineage>
        <taxon>Bacteria</taxon>
        <taxon>Bacillati</taxon>
        <taxon>Bacillota</taxon>
        <taxon>Bacilli</taxon>
        <taxon>Lactobacillales</taxon>
        <taxon>Streptococcaceae</taxon>
        <taxon>Lactococcus</taxon>
    </lineage>
</organism>
<accession>A0A0V8DRX0</accession>
<protein>
    <submittedName>
        <fullName evidence="2">Uncharacterized protein</fullName>
    </submittedName>
</protein>
<gene>
    <name evidence="2" type="ORF">LMG9449_2070</name>
</gene>
<dbReference type="RefSeq" id="WP_058225195.1">
    <property type="nucleotide sequence ID" value="NZ_LKLS01000155.1"/>
</dbReference>
<comment type="caution">
    <text evidence="2">The sequence shown here is derived from an EMBL/GenBank/DDBJ whole genome shotgun (WGS) entry which is preliminary data.</text>
</comment>
<evidence type="ECO:0000313" key="2">
    <source>
        <dbReference type="EMBL" id="KSU16413.1"/>
    </source>
</evidence>
<evidence type="ECO:0000313" key="3">
    <source>
        <dbReference type="Proteomes" id="UP000053612"/>
    </source>
</evidence>
<sequence>MENNFFKILSGILGVALLIAVVALFATSISANMKLNEKNTSISKLSAENQKIKKQNEEAQKAGQGKVDEQIEKSTKGILNAFLVYDTKHVTVKEQRDEAGKYMTEEALEQNIKKVAKDYKASVSSVSKIKGSPDIYIQPTKDNLQKVLVVVDQEMVIDTYPTEASWQYVGTFDKKKNIFVDFHVLGELNKLDTKNN</sequence>
<dbReference type="Proteomes" id="UP000053612">
    <property type="component" value="Unassembled WGS sequence"/>
</dbReference>
<name>A0A0V8DRX0_LACLL</name>
<reference evidence="3" key="1">
    <citation type="submission" date="2015-10" db="EMBL/GenBank/DDBJ databases">
        <title>Draft Genome Sequences of 11 Lactococcus lactis subspecies cremoris strains.</title>
        <authorList>
            <person name="Wels M."/>
            <person name="Backus L."/>
            <person name="Boekhorst J."/>
            <person name="Dijkstra A."/>
            <person name="Beerthuizen M."/>
            <person name="Kelly W."/>
            <person name="Siezen R."/>
            <person name="Bachmann H."/>
            <person name="Van Hijum S."/>
        </authorList>
    </citation>
    <scope>NUCLEOTIDE SEQUENCE [LARGE SCALE GENOMIC DNA]</scope>
    <source>
        <strain evidence="3">LMG9449</strain>
    </source>
</reference>
<keyword evidence="1" id="KW-0175">Coiled coil</keyword>
<feature type="coiled-coil region" evidence="1">
    <location>
        <begin position="35"/>
        <end position="62"/>
    </location>
</feature>
<evidence type="ECO:0000256" key="1">
    <source>
        <dbReference type="SAM" id="Coils"/>
    </source>
</evidence>
<dbReference type="PATRIC" id="fig|1360.109.peg.1003"/>
<proteinExistence type="predicted"/>
<dbReference type="AlphaFoldDB" id="A0A0V8DRX0"/>
<dbReference type="EMBL" id="LKLS01000155">
    <property type="protein sequence ID" value="KSU16413.1"/>
    <property type="molecule type" value="Genomic_DNA"/>
</dbReference>